<dbReference type="AlphaFoldDB" id="A0A076L7Z9"/>
<organism evidence="13">
    <name type="scientific">Tityus serrulatus</name>
    <name type="common">Brazilian yellow scorpion</name>
    <dbReference type="NCBI Taxonomy" id="6887"/>
    <lineage>
        <taxon>Eukaryota</taxon>
        <taxon>Metazoa</taxon>
        <taxon>Ecdysozoa</taxon>
        <taxon>Arthropoda</taxon>
        <taxon>Chelicerata</taxon>
        <taxon>Arachnida</taxon>
        <taxon>Scorpiones</taxon>
        <taxon>Buthida</taxon>
        <taxon>Buthoidea</taxon>
        <taxon>Buthidae</taxon>
        <taxon>Tityus</taxon>
    </lineage>
</organism>
<feature type="domain" description="Peptidase M13 C-terminal" evidence="11">
    <location>
        <begin position="653"/>
        <end position="862"/>
    </location>
</feature>
<feature type="region of interest" description="Disordered" evidence="9">
    <location>
        <begin position="328"/>
        <end position="352"/>
    </location>
</feature>
<evidence type="ECO:0000256" key="9">
    <source>
        <dbReference type="SAM" id="MobiDB-lite"/>
    </source>
</evidence>
<feature type="compositionally biased region" description="Basic and acidic residues" evidence="9">
    <location>
        <begin position="567"/>
        <end position="578"/>
    </location>
</feature>
<protein>
    <submittedName>
        <fullName evidence="13">Endothelin-converting enzyme 1</fullName>
    </submittedName>
</protein>
<dbReference type="Gene3D" id="3.40.390.10">
    <property type="entry name" value="Collagenase (Catalytic Domain)"/>
    <property type="match status" value="3"/>
</dbReference>
<evidence type="ECO:0000256" key="7">
    <source>
        <dbReference type="ARBA" id="ARBA00022833"/>
    </source>
</evidence>
<feature type="compositionally biased region" description="Low complexity" evidence="9">
    <location>
        <begin position="328"/>
        <end position="348"/>
    </location>
</feature>
<keyword evidence="4" id="KW-0645">Protease</keyword>
<evidence type="ECO:0000256" key="2">
    <source>
        <dbReference type="ARBA" id="ARBA00006629"/>
    </source>
</evidence>
<keyword evidence="7" id="KW-0862">Zinc</keyword>
<feature type="domain" description="Peptidase M13 N-terminal" evidence="12">
    <location>
        <begin position="84"/>
        <end position="521"/>
    </location>
</feature>
<evidence type="ECO:0000256" key="1">
    <source>
        <dbReference type="ARBA" id="ARBA00001947"/>
    </source>
</evidence>
<evidence type="ECO:0000256" key="10">
    <source>
        <dbReference type="SAM" id="Phobius"/>
    </source>
</evidence>
<dbReference type="PRINTS" id="PR00786">
    <property type="entry name" value="NEPRILYSIN"/>
</dbReference>
<keyword evidence="10" id="KW-1133">Transmembrane helix</keyword>
<evidence type="ECO:0000259" key="11">
    <source>
        <dbReference type="Pfam" id="PF01431"/>
    </source>
</evidence>
<evidence type="ECO:0000256" key="6">
    <source>
        <dbReference type="ARBA" id="ARBA00022801"/>
    </source>
</evidence>
<reference evidence="13" key="1">
    <citation type="journal article" date="2014" name="Toxicon">
        <title>Molecular and functional characterization of metalloserrulases, new metalloproteases from the Tityus serrulatus venom gland.</title>
        <authorList>
            <person name="Carmo A.O."/>
            <person name="Oliveira-Mendes B.B."/>
            <person name="Horta C.C."/>
            <person name="Magalhaes B.F."/>
            <person name="Dantas A.E."/>
            <person name="Chaves L.M."/>
            <person name="Chavez-Olortegui C."/>
            <person name="Kalapothakis E."/>
        </authorList>
    </citation>
    <scope>NUCLEOTIDE SEQUENCE</scope>
    <source>
        <tissue evidence="13">Venom gland</tissue>
    </source>
</reference>
<feature type="region of interest" description="Disordered" evidence="9">
    <location>
        <begin position="550"/>
        <end position="604"/>
    </location>
</feature>
<feature type="transmembrane region" description="Helical" evidence="10">
    <location>
        <begin position="27"/>
        <end position="52"/>
    </location>
</feature>
<dbReference type="GO" id="GO:0005886">
    <property type="term" value="C:plasma membrane"/>
    <property type="evidence" value="ECO:0007669"/>
    <property type="project" value="TreeGrafter"/>
</dbReference>
<evidence type="ECO:0000256" key="8">
    <source>
        <dbReference type="ARBA" id="ARBA00023049"/>
    </source>
</evidence>
<accession>A0A076L7Z9</accession>
<evidence type="ECO:0000256" key="5">
    <source>
        <dbReference type="ARBA" id="ARBA00022723"/>
    </source>
</evidence>
<evidence type="ECO:0000256" key="3">
    <source>
        <dbReference type="ARBA" id="ARBA00007357"/>
    </source>
</evidence>
<dbReference type="CDD" id="cd08662">
    <property type="entry name" value="M13"/>
    <property type="match status" value="1"/>
</dbReference>
<dbReference type="EMBL" id="KM115025">
    <property type="protein sequence ID" value="AIJ02118.2"/>
    <property type="molecule type" value="mRNA"/>
</dbReference>
<keyword evidence="10" id="KW-0812">Transmembrane</keyword>
<dbReference type="GO" id="GO:0004222">
    <property type="term" value="F:metalloendopeptidase activity"/>
    <property type="evidence" value="ECO:0007669"/>
    <property type="project" value="InterPro"/>
</dbReference>
<dbReference type="InterPro" id="IPR018497">
    <property type="entry name" value="Peptidase_M13_C"/>
</dbReference>
<comment type="similarity">
    <text evidence="3">Belongs to the peptidase M13 family.</text>
</comment>
<comment type="similarity">
    <text evidence="2">Belongs to the venom metalloproteinase (M12B) family.</text>
</comment>
<evidence type="ECO:0000313" key="13">
    <source>
        <dbReference type="EMBL" id="AIJ02118.2"/>
    </source>
</evidence>
<keyword evidence="5" id="KW-0479">Metal-binding</keyword>
<dbReference type="InterPro" id="IPR024079">
    <property type="entry name" value="MetalloPept_cat_dom_sf"/>
</dbReference>
<keyword evidence="10" id="KW-0472">Membrane</keyword>
<keyword evidence="8" id="KW-0482">Metalloprotease</keyword>
<dbReference type="InterPro" id="IPR008753">
    <property type="entry name" value="Peptidase_M13_N"/>
</dbReference>
<dbReference type="Pfam" id="PF05649">
    <property type="entry name" value="Peptidase_M13_N"/>
    <property type="match status" value="1"/>
</dbReference>
<dbReference type="GO" id="GO:0016485">
    <property type="term" value="P:protein processing"/>
    <property type="evidence" value="ECO:0007669"/>
    <property type="project" value="TreeGrafter"/>
</dbReference>
<evidence type="ECO:0000259" key="12">
    <source>
        <dbReference type="Pfam" id="PF05649"/>
    </source>
</evidence>
<dbReference type="Pfam" id="PF01431">
    <property type="entry name" value="Peptidase_M13"/>
    <property type="match status" value="1"/>
</dbReference>
<name>A0A076L7Z9_TITSE</name>
<sequence>MDEKEQDFRINCQGDHEGNSTNPRERLLIILAFIFLVLVLSLLCAIVISIAVESLLPKSGMCLSKDCVKKAGDILGNLNEEVNPCENFYSYSCGGWKNKNLLSLPGKSIFQEIQMKVYDQMYAFIQKINKDDGGIADKVAKITESCINHSTLVDKKPLKMSYDKLFKSYGGFPLANVEEAGMTKIVKIANLYRLLGTEPIIRITVIPSDKDNKKNVLVIAPPDPSVFSDPDRDIELAKKFLKSVYDIEANPILLKFDYVKTLYNNIKDKLAVEFKYKEEFILSNDKNKITTLLGNFDFDEFISILLTKQEEKKKKTFKKLIPSITVTPSTSTERTSESSSTEQFSDTTPTTDQLSTITIAQNKQLKRRRRNGDQKNAGNENSVIEILVINPEVVKTVLELFLKENDETISNFLSIQFLKNIEDNNVMGLSNTQLSKHTISKYVEDGKIMKCLQDLSEHLIYAFDYIYINNTNVPSKEARDVVDHVKKALKSFVPAYSWLDDEHKKFVDSKLNEMNYFVGYPLWLSDKAQVQDYYKDLNLNIEKSALVRRGSLDGDGSDENTGYADAGDGKDDADAGDEKDNDEENDADEEQPVDVDNPVVNDDDIKAKTTKPYIEIYMDMVKFNKKKLLEKLSVTNDRSSWPNIPAISITTVNAFYSSQLNSIVVPAAILNPPIFDVNIPFYLNFGSLGTVIGHEITHGFDTNGRKRDKDGNIPEHSLWNQDTIKNYNSEAKCFEDQYSTYSIGTLKVNGTKTLAENIADNGAINEALSGYRYWLSEHNKGRKENSLPGLDSFTHEQLFFISYAQSWCHTANRKYLKELIETDEHTPNQFRVKGSLSNSKEFSEVFECENGKPMNPTKKCKLW</sequence>
<dbReference type="SUPFAM" id="SSF55486">
    <property type="entry name" value="Metalloproteases ('zincins'), catalytic domain"/>
    <property type="match status" value="3"/>
</dbReference>
<comment type="cofactor">
    <cofactor evidence="1">
        <name>Zn(2+)</name>
        <dbReference type="ChEBI" id="CHEBI:29105"/>
    </cofactor>
</comment>
<dbReference type="GO" id="GO:0046872">
    <property type="term" value="F:metal ion binding"/>
    <property type="evidence" value="ECO:0007669"/>
    <property type="project" value="UniProtKB-KW"/>
</dbReference>
<keyword evidence="6" id="KW-0378">Hydrolase</keyword>
<evidence type="ECO:0000256" key="4">
    <source>
        <dbReference type="ARBA" id="ARBA00022670"/>
    </source>
</evidence>
<feature type="compositionally biased region" description="Acidic residues" evidence="9">
    <location>
        <begin position="579"/>
        <end position="593"/>
    </location>
</feature>
<proteinExistence type="evidence at transcript level"/>
<dbReference type="PROSITE" id="PS51885">
    <property type="entry name" value="NEPRILYSIN"/>
    <property type="match status" value="1"/>
</dbReference>
<dbReference type="PANTHER" id="PTHR11733:SF167">
    <property type="entry name" value="FI17812P1-RELATED"/>
    <property type="match status" value="1"/>
</dbReference>
<dbReference type="InterPro" id="IPR000718">
    <property type="entry name" value="Peptidase_M13"/>
</dbReference>
<dbReference type="PANTHER" id="PTHR11733">
    <property type="entry name" value="ZINC METALLOPROTEASE FAMILY M13 NEPRILYSIN-RELATED"/>
    <property type="match status" value="1"/>
</dbReference>